<evidence type="ECO:0000313" key="11">
    <source>
        <dbReference type="Proteomes" id="UP001064489"/>
    </source>
</evidence>
<accession>A0AAD5IIS9</accession>
<comment type="catalytic activity">
    <reaction evidence="7">
        <text>L-threonyl-[protein] + ATP = O-phospho-L-threonyl-[protein] + ADP + H(+)</text>
        <dbReference type="Rhea" id="RHEA:46608"/>
        <dbReference type="Rhea" id="RHEA-COMP:11060"/>
        <dbReference type="Rhea" id="RHEA-COMP:11605"/>
        <dbReference type="ChEBI" id="CHEBI:15378"/>
        <dbReference type="ChEBI" id="CHEBI:30013"/>
        <dbReference type="ChEBI" id="CHEBI:30616"/>
        <dbReference type="ChEBI" id="CHEBI:61977"/>
        <dbReference type="ChEBI" id="CHEBI:456216"/>
        <dbReference type="EC" id="2.7.11.1"/>
    </reaction>
</comment>
<dbReference type="EC" id="2.7.11.1" evidence="1"/>
<dbReference type="Proteomes" id="UP001064489">
    <property type="component" value="Chromosome 10"/>
</dbReference>
<keyword evidence="3" id="KW-0808">Transferase</keyword>
<sequence>MVNGGAGLLDWQTRLTIALGAAKSLSYLHHDCVPTIVYRDVKSNNILLDEEMVPHVVDFRLAKTLQHMK</sequence>
<dbReference type="PROSITE" id="PS00108">
    <property type="entry name" value="PROTEIN_KINASE_ST"/>
    <property type="match status" value="1"/>
</dbReference>
<reference evidence="10" key="1">
    <citation type="journal article" date="2022" name="Plant J.">
        <title>Strategies of tolerance reflected in two North American maple genomes.</title>
        <authorList>
            <person name="McEvoy S.L."/>
            <person name="Sezen U.U."/>
            <person name="Trouern-Trend A."/>
            <person name="McMahon S.M."/>
            <person name="Schaberg P.G."/>
            <person name="Yang J."/>
            <person name="Wegrzyn J.L."/>
            <person name="Swenson N.G."/>
        </authorList>
    </citation>
    <scope>NUCLEOTIDE SEQUENCE</scope>
    <source>
        <strain evidence="10">91603</strain>
    </source>
</reference>
<name>A0AAD5IIS9_ACENE</name>
<reference evidence="10" key="2">
    <citation type="submission" date="2023-02" db="EMBL/GenBank/DDBJ databases">
        <authorList>
            <person name="Swenson N.G."/>
            <person name="Wegrzyn J.L."/>
            <person name="Mcevoy S.L."/>
        </authorList>
    </citation>
    <scope>NUCLEOTIDE SEQUENCE</scope>
    <source>
        <strain evidence="10">91603</strain>
        <tissue evidence="10">Leaf</tissue>
    </source>
</reference>
<dbReference type="Gene3D" id="1.10.510.10">
    <property type="entry name" value="Transferase(Phosphotransferase) domain 1"/>
    <property type="match status" value="1"/>
</dbReference>
<dbReference type="SUPFAM" id="SSF56112">
    <property type="entry name" value="Protein kinase-like (PK-like)"/>
    <property type="match status" value="1"/>
</dbReference>
<dbReference type="GO" id="GO:0004674">
    <property type="term" value="F:protein serine/threonine kinase activity"/>
    <property type="evidence" value="ECO:0007669"/>
    <property type="project" value="UniProtKB-KW"/>
</dbReference>
<dbReference type="InterPro" id="IPR000719">
    <property type="entry name" value="Prot_kinase_dom"/>
</dbReference>
<evidence type="ECO:0000313" key="10">
    <source>
        <dbReference type="EMBL" id="KAI9165007.1"/>
    </source>
</evidence>
<dbReference type="EMBL" id="JAJSOW010000105">
    <property type="protein sequence ID" value="KAI9165007.1"/>
    <property type="molecule type" value="Genomic_DNA"/>
</dbReference>
<evidence type="ECO:0000256" key="7">
    <source>
        <dbReference type="ARBA" id="ARBA00047899"/>
    </source>
</evidence>
<keyword evidence="5" id="KW-0418">Kinase</keyword>
<gene>
    <name evidence="10" type="ORF">LWI28_005925</name>
</gene>
<feature type="domain" description="Protein kinase" evidence="9">
    <location>
        <begin position="1"/>
        <end position="69"/>
    </location>
</feature>
<dbReference type="PANTHER" id="PTHR48005:SF85">
    <property type="entry name" value="PROTEIN KINASE DOMAIN-CONTAINING PROTEIN"/>
    <property type="match status" value="1"/>
</dbReference>
<dbReference type="InterPro" id="IPR011009">
    <property type="entry name" value="Kinase-like_dom_sf"/>
</dbReference>
<evidence type="ECO:0000256" key="5">
    <source>
        <dbReference type="ARBA" id="ARBA00022777"/>
    </source>
</evidence>
<dbReference type="PANTHER" id="PTHR48005">
    <property type="entry name" value="LEUCINE RICH REPEAT KINASE 2"/>
    <property type="match status" value="1"/>
</dbReference>
<evidence type="ECO:0000256" key="4">
    <source>
        <dbReference type="ARBA" id="ARBA00022741"/>
    </source>
</evidence>
<dbReference type="AlphaFoldDB" id="A0AAD5IIS9"/>
<dbReference type="InterPro" id="IPR051420">
    <property type="entry name" value="Ser_Thr_Kinases_DiverseReg"/>
</dbReference>
<dbReference type="InterPro" id="IPR008271">
    <property type="entry name" value="Ser/Thr_kinase_AS"/>
</dbReference>
<evidence type="ECO:0000256" key="8">
    <source>
        <dbReference type="ARBA" id="ARBA00048679"/>
    </source>
</evidence>
<evidence type="ECO:0000256" key="2">
    <source>
        <dbReference type="ARBA" id="ARBA00022527"/>
    </source>
</evidence>
<organism evidence="10 11">
    <name type="scientific">Acer negundo</name>
    <name type="common">Box elder</name>
    <dbReference type="NCBI Taxonomy" id="4023"/>
    <lineage>
        <taxon>Eukaryota</taxon>
        <taxon>Viridiplantae</taxon>
        <taxon>Streptophyta</taxon>
        <taxon>Embryophyta</taxon>
        <taxon>Tracheophyta</taxon>
        <taxon>Spermatophyta</taxon>
        <taxon>Magnoliopsida</taxon>
        <taxon>eudicotyledons</taxon>
        <taxon>Gunneridae</taxon>
        <taxon>Pentapetalae</taxon>
        <taxon>rosids</taxon>
        <taxon>malvids</taxon>
        <taxon>Sapindales</taxon>
        <taxon>Sapindaceae</taxon>
        <taxon>Hippocastanoideae</taxon>
        <taxon>Acereae</taxon>
        <taxon>Acer</taxon>
    </lineage>
</organism>
<proteinExistence type="predicted"/>
<evidence type="ECO:0000256" key="6">
    <source>
        <dbReference type="ARBA" id="ARBA00022840"/>
    </source>
</evidence>
<keyword evidence="6" id="KW-0067">ATP-binding</keyword>
<dbReference type="PROSITE" id="PS50011">
    <property type="entry name" value="PROTEIN_KINASE_DOM"/>
    <property type="match status" value="1"/>
</dbReference>
<evidence type="ECO:0000256" key="3">
    <source>
        <dbReference type="ARBA" id="ARBA00022679"/>
    </source>
</evidence>
<keyword evidence="2" id="KW-0723">Serine/threonine-protein kinase</keyword>
<evidence type="ECO:0000259" key="9">
    <source>
        <dbReference type="PROSITE" id="PS50011"/>
    </source>
</evidence>
<dbReference type="Pfam" id="PF00069">
    <property type="entry name" value="Pkinase"/>
    <property type="match status" value="1"/>
</dbReference>
<keyword evidence="11" id="KW-1185">Reference proteome</keyword>
<dbReference type="GO" id="GO:0005524">
    <property type="term" value="F:ATP binding"/>
    <property type="evidence" value="ECO:0007669"/>
    <property type="project" value="UniProtKB-KW"/>
</dbReference>
<comment type="catalytic activity">
    <reaction evidence="8">
        <text>L-seryl-[protein] + ATP = O-phospho-L-seryl-[protein] + ADP + H(+)</text>
        <dbReference type="Rhea" id="RHEA:17989"/>
        <dbReference type="Rhea" id="RHEA-COMP:9863"/>
        <dbReference type="Rhea" id="RHEA-COMP:11604"/>
        <dbReference type="ChEBI" id="CHEBI:15378"/>
        <dbReference type="ChEBI" id="CHEBI:29999"/>
        <dbReference type="ChEBI" id="CHEBI:30616"/>
        <dbReference type="ChEBI" id="CHEBI:83421"/>
        <dbReference type="ChEBI" id="CHEBI:456216"/>
        <dbReference type="EC" id="2.7.11.1"/>
    </reaction>
</comment>
<protein>
    <recommendedName>
        <fullName evidence="1">non-specific serine/threonine protein kinase</fullName>
        <ecNumber evidence="1">2.7.11.1</ecNumber>
    </recommendedName>
</protein>
<evidence type="ECO:0000256" key="1">
    <source>
        <dbReference type="ARBA" id="ARBA00012513"/>
    </source>
</evidence>
<keyword evidence="4" id="KW-0547">Nucleotide-binding</keyword>
<comment type="caution">
    <text evidence="10">The sequence shown here is derived from an EMBL/GenBank/DDBJ whole genome shotgun (WGS) entry which is preliminary data.</text>
</comment>